<proteinExistence type="predicted"/>
<protein>
    <submittedName>
        <fullName evidence="1">Uncharacterized protein</fullName>
    </submittedName>
</protein>
<dbReference type="EMBL" id="JAKZEL010000001">
    <property type="protein sequence ID" value="KAI4548941.1"/>
    <property type="molecule type" value="Genomic_DNA"/>
</dbReference>
<accession>A0AAD4UPB9</accession>
<evidence type="ECO:0000313" key="2">
    <source>
        <dbReference type="Proteomes" id="UP001214576"/>
    </source>
</evidence>
<evidence type="ECO:0000313" key="1">
    <source>
        <dbReference type="EMBL" id="KAI4548941.1"/>
    </source>
</evidence>
<keyword evidence="2" id="KW-1185">Reference proteome</keyword>
<dbReference type="AlphaFoldDB" id="A0AAD4UPB9"/>
<comment type="caution">
    <text evidence="1">The sequence shown here is derived from an EMBL/GenBank/DDBJ whole genome shotgun (WGS) entry which is preliminary data.</text>
</comment>
<dbReference type="Proteomes" id="UP001214576">
    <property type="component" value="Unassembled WGS sequence"/>
</dbReference>
<reference evidence="1" key="1">
    <citation type="submission" date="2022-03" db="EMBL/GenBank/DDBJ databases">
        <title>Genomic analyses of argali, domestic sheep and their hybrids provide insights into chromosomal evolution, heterosis and genetic basis of agronomic traits.</title>
        <authorList>
            <person name="Li M."/>
        </authorList>
    </citation>
    <scope>NUCLEOTIDE SEQUENCE</scope>
    <source>
        <strain evidence="1">CAU-MHL-2022a</strain>
        <tissue evidence="1">Skin</tissue>
    </source>
</reference>
<name>A0AAD4UPB9_OVIAM</name>
<gene>
    <name evidence="1" type="ORF">MG293_001271</name>
</gene>
<sequence length="71" mass="7426">MGLVVFRPLLPGSWISLHSCGALRPTGLAHRCILVLVVFCGNGENGGGQPVVRCRISLGCHLFAPLGNGET</sequence>
<organism evidence="1 2">
    <name type="scientific">Ovis ammon polii</name>
    <dbReference type="NCBI Taxonomy" id="230172"/>
    <lineage>
        <taxon>Eukaryota</taxon>
        <taxon>Metazoa</taxon>
        <taxon>Chordata</taxon>
        <taxon>Craniata</taxon>
        <taxon>Vertebrata</taxon>
        <taxon>Euteleostomi</taxon>
        <taxon>Mammalia</taxon>
        <taxon>Eutheria</taxon>
        <taxon>Laurasiatheria</taxon>
        <taxon>Artiodactyla</taxon>
        <taxon>Ruminantia</taxon>
        <taxon>Pecora</taxon>
        <taxon>Bovidae</taxon>
        <taxon>Caprinae</taxon>
        <taxon>Ovis</taxon>
    </lineage>
</organism>